<evidence type="ECO:0000259" key="9">
    <source>
        <dbReference type="PROSITE" id="PS50928"/>
    </source>
</evidence>
<keyword evidence="4 7" id="KW-0812">Transmembrane</keyword>
<keyword evidence="11" id="KW-1185">Reference proteome</keyword>
<evidence type="ECO:0000256" key="8">
    <source>
        <dbReference type="SAM" id="MobiDB-lite"/>
    </source>
</evidence>
<keyword evidence="2 7" id="KW-0813">Transport</keyword>
<dbReference type="Proteomes" id="UP000295621">
    <property type="component" value="Unassembled WGS sequence"/>
</dbReference>
<dbReference type="GO" id="GO:0055085">
    <property type="term" value="P:transmembrane transport"/>
    <property type="evidence" value="ECO:0007669"/>
    <property type="project" value="InterPro"/>
</dbReference>
<dbReference type="PROSITE" id="PS50928">
    <property type="entry name" value="ABC_TM1"/>
    <property type="match status" value="1"/>
</dbReference>
<feature type="region of interest" description="Disordered" evidence="8">
    <location>
        <begin position="1"/>
        <end position="22"/>
    </location>
</feature>
<dbReference type="CDD" id="cd06261">
    <property type="entry name" value="TM_PBP2"/>
    <property type="match status" value="1"/>
</dbReference>
<dbReference type="OrthoDB" id="3210259at2"/>
<dbReference type="SUPFAM" id="SSF161098">
    <property type="entry name" value="MetI-like"/>
    <property type="match status" value="1"/>
</dbReference>
<evidence type="ECO:0000256" key="1">
    <source>
        <dbReference type="ARBA" id="ARBA00004651"/>
    </source>
</evidence>
<dbReference type="AlphaFoldDB" id="A0A4R4RUH6"/>
<reference evidence="10 11" key="1">
    <citation type="submission" date="2019-02" db="EMBL/GenBank/DDBJ databases">
        <title>Draft genome sequences of novel Actinobacteria.</title>
        <authorList>
            <person name="Sahin N."/>
            <person name="Ay H."/>
            <person name="Saygin H."/>
        </authorList>
    </citation>
    <scope>NUCLEOTIDE SEQUENCE [LARGE SCALE GENOMIC DNA]</scope>
    <source>
        <strain evidence="10 11">KC603</strain>
    </source>
</reference>
<feature type="transmembrane region" description="Helical" evidence="7">
    <location>
        <begin position="233"/>
        <end position="250"/>
    </location>
</feature>
<keyword evidence="6 7" id="KW-0472">Membrane</keyword>
<feature type="transmembrane region" description="Helical" evidence="7">
    <location>
        <begin position="175"/>
        <end position="196"/>
    </location>
</feature>
<gene>
    <name evidence="10" type="ORF">E1212_06470</name>
</gene>
<dbReference type="PANTHER" id="PTHR43227">
    <property type="entry name" value="BLL4140 PROTEIN"/>
    <property type="match status" value="1"/>
</dbReference>
<proteinExistence type="inferred from homology"/>
<name>A0A4R4RUH6_9ACTN</name>
<dbReference type="Gene3D" id="1.10.3720.10">
    <property type="entry name" value="MetI-like"/>
    <property type="match status" value="1"/>
</dbReference>
<evidence type="ECO:0000313" key="11">
    <source>
        <dbReference type="Proteomes" id="UP000295621"/>
    </source>
</evidence>
<dbReference type="InterPro" id="IPR035906">
    <property type="entry name" value="MetI-like_sf"/>
</dbReference>
<comment type="subcellular location">
    <subcellularLocation>
        <location evidence="1 7">Cell membrane</location>
        <topology evidence="1 7">Multi-pass membrane protein</topology>
    </subcellularLocation>
</comment>
<evidence type="ECO:0000256" key="2">
    <source>
        <dbReference type="ARBA" id="ARBA00022448"/>
    </source>
</evidence>
<dbReference type="Pfam" id="PF00528">
    <property type="entry name" value="BPD_transp_1"/>
    <property type="match status" value="1"/>
</dbReference>
<protein>
    <submittedName>
        <fullName evidence="10">Sugar ABC transporter permease</fullName>
    </submittedName>
</protein>
<feature type="domain" description="ABC transmembrane type-1" evidence="9">
    <location>
        <begin position="90"/>
        <end position="304"/>
    </location>
</feature>
<evidence type="ECO:0000313" key="10">
    <source>
        <dbReference type="EMBL" id="TDC53306.1"/>
    </source>
</evidence>
<dbReference type="EMBL" id="SMKL01000010">
    <property type="protein sequence ID" value="TDC53306.1"/>
    <property type="molecule type" value="Genomic_DNA"/>
</dbReference>
<feature type="transmembrane region" description="Helical" evidence="7">
    <location>
        <begin position="25"/>
        <end position="47"/>
    </location>
</feature>
<dbReference type="RefSeq" id="WP_131980509.1">
    <property type="nucleotide sequence ID" value="NZ_SMKL01000010.1"/>
</dbReference>
<keyword evidence="5 7" id="KW-1133">Transmembrane helix</keyword>
<keyword evidence="3" id="KW-1003">Cell membrane</keyword>
<feature type="compositionally biased region" description="Basic and acidic residues" evidence="8">
    <location>
        <begin position="1"/>
        <end position="10"/>
    </location>
</feature>
<evidence type="ECO:0000256" key="7">
    <source>
        <dbReference type="RuleBase" id="RU363032"/>
    </source>
</evidence>
<dbReference type="GO" id="GO:0005886">
    <property type="term" value="C:plasma membrane"/>
    <property type="evidence" value="ECO:0007669"/>
    <property type="project" value="UniProtKB-SubCell"/>
</dbReference>
<feature type="transmembrane region" description="Helical" evidence="7">
    <location>
        <begin position="283"/>
        <end position="305"/>
    </location>
</feature>
<comment type="similarity">
    <text evidence="7">Belongs to the binding-protein-dependent transport system permease family.</text>
</comment>
<dbReference type="InterPro" id="IPR000515">
    <property type="entry name" value="MetI-like"/>
</dbReference>
<organism evidence="10 11">
    <name type="scientific">Jiangella ureilytica</name>
    <dbReference type="NCBI Taxonomy" id="2530374"/>
    <lineage>
        <taxon>Bacteria</taxon>
        <taxon>Bacillati</taxon>
        <taxon>Actinomycetota</taxon>
        <taxon>Actinomycetes</taxon>
        <taxon>Jiangellales</taxon>
        <taxon>Jiangellaceae</taxon>
        <taxon>Jiangella</taxon>
    </lineage>
</organism>
<feature type="transmembrane region" description="Helical" evidence="7">
    <location>
        <begin position="129"/>
        <end position="155"/>
    </location>
</feature>
<accession>A0A4R4RUH6</accession>
<comment type="caution">
    <text evidence="10">The sequence shown here is derived from an EMBL/GenBank/DDBJ whole genome shotgun (WGS) entry which is preliminary data.</text>
</comment>
<dbReference type="PANTHER" id="PTHR43227:SF7">
    <property type="entry name" value="ARABINOOLIGOSACCHARIDES TRANSPORT SYSTEM PERMEASE PROTEIN ARAP"/>
    <property type="match status" value="1"/>
</dbReference>
<sequence length="315" mass="34521">MATDTTHADARSGTSPRGRKPKRPFLHRPAVVAMVFLLPFLVLYVVFRVYAVGYAVVLSFQEIQGIGSSEWTGLDNYQRVLTDRTGFTALRNTMLYTIGTLLVLIPVPFVLAAILRSRWVARQSMFRSILFLPVLTSLVVVGVVFSLLLSTNGLLNGFLGLFGVPAQAWLETRHLAIPAMIIMATWRWTGINIIYFTTGLSNIPNELYESAAVDGAGPIRQFWHLSVPLSKPIILFVTVLTIFGGFQLFVEPLVLWGSGGGPGQGGLSAVVHLYRTAFTSFDLGYASAIGVVLAAIIMVFSLIMLKAFGFFAKDR</sequence>
<dbReference type="InterPro" id="IPR050809">
    <property type="entry name" value="UgpAE/MalFG_permease"/>
</dbReference>
<feature type="transmembrane region" description="Helical" evidence="7">
    <location>
        <begin position="94"/>
        <end position="117"/>
    </location>
</feature>
<evidence type="ECO:0000256" key="5">
    <source>
        <dbReference type="ARBA" id="ARBA00022989"/>
    </source>
</evidence>
<evidence type="ECO:0000256" key="3">
    <source>
        <dbReference type="ARBA" id="ARBA00022475"/>
    </source>
</evidence>
<evidence type="ECO:0000256" key="4">
    <source>
        <dbReference type="ARBA" id="ARBA00022692"/>
    </source>
</evidence>
<evidence type="ECO:0000256" key="6">
    <source>
        <dbReference type="ARBA" id="ARBA00023136"/>
    </source>
</evidence>